<evidence type="ECO:0000256" key="3">
    <source>
        <dbReference type="ARBA" id="ARBA00004496"/>
    </source>
</evidence>
<dbReference type="InterPro" id="IPR050482">
    <property type="entry name" value="Sensor_HK_TwoCompSys"/>
</dbReference>
<feature type="transmembrane region" description="Helical" evidence="16">
    <location>
        <begin position="16"/>
        <end position="39"/>
    </location>
</feature>
<dbReference type="GO" id="GO:0046872">
    <property type="term" value="F:metal ion binding"/>
    <property type="evidence" value="ECO:0007669"/>
    <property type="project" value="UniProtKB-KW"/>
</dbReference>
<feature type="transmembrane region" description="Helical" evidence="16">
    <location>
        <begin position="107"/>
        <end position="125"/>
    </location>
</feature>
<dbReference type="GO" id="GO:0005737">
    <property type="term" value="C:cytoplasm"/>
    <property type="evidence" value="ECO:0007669"/>
    <property type="project" value="UniProtKB-SubCell"/>
</dbReference>
<comment type="function">
    <text evidence="14">Member of the two-component regulatory system NreB/NreC involved in the control of dissimilatory nitrate/nitrite reduction in response to oxygen. NreB functions as a direct oxygen sensor histidine kinase which is autophosphorylated, in the absence of oxygen, probably at the conserved histidine residue, and transfers its phosphate group probably to a conserved aspartate residue of NreC. NreB/NreC activates the expression of the nitrate (narGHJI) and nitrite (nir) reductase operons, as well as the putative nitrate transporter gene narT.</text>
</comment>
<dbReference type="Proteomes" id="UP000239814">
    <property type="component" value="Chromosome"/>
</dbReference>
<evidence type="ECO:0000256" key="16">
    <source>
        <dbReference type="SAM" id="Phobius"/>
    </source>
</evidence>
<evidence type="ECO:0000256" key="6">
    <source>
        <dbReference type="ARBA" id="ARBA00022485"/>
    </source>
</evidence>
<keyword evidence="10 18" id="KW-0418">Kinase</keyword>
<comment type="cofactor">
    <cofactor evidence="2">
        <name>[4Fe-4S] cluster</name>
        <dbReference type="ChEBI" id="CHEBI:49883"/>
    </cofactor>
</comment>
<evidence type="ECO:0000256" key="2">
    <source>
        <dbReference type="ARBA" id="ARBA00001966"/>
    </source>
</evidence>
<evidence type="ECO:0000256" key="5">
    <source>
        <dbReference type="ARBA" id="ARBA00017322"/>
    </source>
</evidence>
<dbReference type="InterPro" id="IPR004358">
    <property type="entry name" value="Sig_transdc_His_kin-like_C"/>
</dbReference>
<dbReference type="PROSITE" id="PS50109">
    <property type="entry name" value="HIS_KIN"/>
    <property type="match status" value="1"/>
</dbReference>
<keyword evidence="7" id="KW-0963">Cytoplasm</keyword>
<dbReference type="GO" id="GO:0046983">
    <property type="term" value="F:protein dimerization activity"/>
    <property type="evidence" value="ECO:0007669"/>
    <property type="project" value="InterPro"/>
</dbReference>
<dbReference type="InterPro" id="IPR036890">
    <property type="entry name" value="HATPase_C_sf"/>
</dbReference>
<dbReference type="GO" id="GO:0051539">
    <property type="term" value="F:4 iron, 4 sulfur cluster binding"/>
    <property type="evidence" value="ECO:0007669"/>
    <property type="project" value="UniProtKB-KW"/>
</dbReference>
<evidence type="ECO:0000256" key="8">
    <source>
        <dbReference type="ARBA" id="ARBA00022679"/>
    </source>
</evidence>
<dbReference type="Pfam" id="PF02518">
    <property type="entry name" value="HATPase_c"/>
    <property type="match status" value="1"/>
</dbReference>
<evidence type="ECO:0000313" key="19">
    <source>
        <dbReference type="Proteomes" id="UP000239814"/>
    </source>
</evidence>
<evidence type="ECO:0000256" key="9">
    <source>
        <dbReference type="ARBA" id="ARBA00022723"/>
    </source>
</evidence>
<evidence type="ECO:0000256" key="15">
    <source>
        <dbReference type="ARBA" id="ARBA00030800"/>
    </source>
</evidence>
<evidence type="ECO:0000256" key="1">
    <source>
        <dbReference type="ARBA" id="ARBA00000085"/>
    </source>
</evidence>
<dbReference type="PANTHER" id="PTHR24421:SF62">
    <property type="entry name" value="SENSORY TRANSDUCTION HISTIDINE KINASE"/>
    <property type="match status" value="1"/>
</dbReference>
<dbReference type="EC" id="2.7.13.3" evidence="4"/>
<keyword evidence="16" id="KW-0812">Transmembrane</keyword>
<dbReference type="InterPro" id="IPR005467">
    <property type="entry name" value="His_kinase_dom"/>
</dbReference>
<dbReference type="OrthoDB" id="144293at2"/>
<dbReference type="AlphaFoldDB" id="A0A2S0KK47"/>
<dbReference type="PIRSF" id="PIRSF037434">
    <property type="entry name" value="STHK_ChrS"/>
    <property type="match status" value="1"/>
</dbReference>
<dbReference type="PANTHER" id="PTHR24421">
    <property type="entry name" value="NITRATE/NITRITE SENSOR PROTEIN NARX-RELATED"/>
    <property type="match status" value="1"/>
</dbReference>
<gene>
    <name evidence="18" type="ORF">C6V83_06270</name>
</gene>
<proteinExistence type="predicted"/>
<keyword evidence="16" id="KW-0472">Membrane</keyword>
<keyword evidence="11" id="KW-0408">Iron</keyword>
<dbReference type="Pfam" id="PF07730">
    <property type="entry name" value="HisKA_3"/>
    <property type="match status" value="1"/>
</dbReference>
<dbReference type="GO" id="GO:0000155">
    <property type="term" value="F:phosphorelay sensor kinase activity"/>
    <property type="evidence" value="ECO:0007669"/>
    <property type="project" value="InterPro"/>
</dbReference>
<dbReference type="InterPro" id="IPR003594">
    <property type="entry name" value="HATPase_dom"/>
</dbReference>
<keyword evidence="8" id="KW-0808">Transferase</keyword>
<organism evidence="18 19">
    <name type="scientific">Gordonia iterans</name>
    <dbReference type="NCBI Taxonomy" id="1004901"/>
    <lineage>
        <taxon>Bacteria</taxon>
        <taxon>Bacillati</taxon>
        <taxon>Actinomycetota</taxon>
        <taxon>Actinomycetes</taxon>
        <taxon>Mycobacteriales</taxon>
        <taxon>Gordoniaceae</taxon>
        <taxon>Gordonia</taxon>
    </lineage>
</organism>
<evidence type="ECO:0000256" key="13">
    <source>
        <dbReference type="ARBA" id="ARBA00023014"/>
    </source>
</evidence>
<keyword evidence="19" id="KW-1185">Reference proteome</keyword>
<evidence type="ECO:0000256" key="10">
    <source>
        <dbReference type="ARBA" id="ARBA00022777"/>
    </source>
</evidence>
<dbReference type="SUPFAM" id="SSF55874">
    <property type="entry name" value="ATPase domain of HSP90 chaperone/DNA topoisomerase II/histidine kinase"/>
    <property type="match status" value="1"/>
</dbReference>
<keyword evidence="13" id="KW-0411">Iron-sulfur</keyword>
<keyword evidence="6" id="KW-0004">4Fe-4S</keyword>
<evidence type="ECO:0000313" key="18">
    <source>
        <dbReference type="EMBL" id="AVM02059.1"/>
    </source>
</evidence>
<evidence type="ECO:0000256" key="14">
    <source>
        <dbReference type="ARBA" id="ARBA00024827"/>
    </source>
</evidence>
<name>A0A2S0KK47_9ACTN</name>
<evidence type="ECO:0000259" key="17">
    <source>
        <dbReference type="PROSITE" id="PS50109"/>
    </source>
</evidence>
<accession>A0A2S0KK47</accession>
<reference evidence="18 19" key="1">
    <citation type="submission" date="2018-03" db="EMBL/GenBank/DDBJ databases">
        <title>Characteristics and genome of n-alkane degrading marine bacteria Gordonia iterans isolated from crude oil contaminated in Tae-an, South Korea.</title>
        <authorList>
            <person name="Lee S.-S."/>
            <person name="Kim H."/>
        </authorList>
    </citation>
    <scope>NUCLEOTIDE SEQUENCE [LARGE SCALE GENOMIC DNA]</scope>
    <source>
        <strain evidence="18 19">Co17</strain>
    </source>
</reference>
<feature type="transmembrane region" description="Helical" evidence="16">
    <location>
        <begin position="80"/>
        <end position="100"/>
    </location>
</feature>
<sequence>MAVGLARALVDARGPAVAVVAGAAAVSAWYLFGVAAISLRHKQIQTPWTVVLVAGWAALTLWSPAFVWPAFVLAMLCWHFLPRPLAVAFELLIVSVSVLASLRGDTVGVGAVIGPVIGIATAIAVTEAVHRIVDAAAERAALSRELALLAERERLGTQIHDGAGQALAGIVMLLQSAADPSTAPAQRHAQTATALEMASAALTQTRMFLRGLDGGEVPDGPLTVGLQSAVAKAARLGLPTELHVHGALDGLDDEAGALLLRAAQEALANAVRHAGATRAVVTLTALGDEAHLDVVDDGVGFSPARAAGGTGFGLRALATRAERCRGALTVDSEPGDGTTIHVCVPLSDPALPTEAPPPQGGSA</sequence>
<dbReference type="EMBL" id="CP027433">
    <property type="protein sequence ID" value="AVM02059.1"/>
    <property type="molecule type" value="Genomic_DNA"/>
</dbReference>
<dbReference type="Gene3D" id="3.30.565.10">
    <property type="entry name" value="Histidine kinase-like ATPase, C-terminal domain"/>
    <property type="match status" value="1"/>
</dbReference>
<dbReference type="InterPro" id="IPR011712">
    <property type="entry name" value="Sig_transdc_His_kin_sub3_dim/P"/>
</dbReference>
<evidence type="ECO:0000256" key="12">
    <source>
        <dbReference type="ARBA" id="ARBA00023012"/>
    </source>
</evidence>
<keyword evidence="9" id="KW-0479">Metal-binding</keyword>
<dbReference type="Gene3D" id="1.20.5.1930">
    <property type="match status" value="1"/>
</dbReference>
<dbReference type="GO" id="GO:0016020">
    <property type="term" value="C:membrane"/>
    <property type="evidence" value="ECO:0007669"/>
    <property type="project" value="InterPro"/>
</dbReference>
<dbReference type="CDD" id="cd16917">
    <property type="entry name" value="HATPase_UhpB-NarQ-NarX-like"/>
    <property type="match status" value="1"/>
</dbReference>
<evidence type="ECO:0000256" key="7">
    <source>
        <dbReference type="ARBA" id="ARBA00022490"/>
    </source>
</evidence>
<comment type="subcellular location">
    <subcellularLocation>
        <location evidence="3">Cytoplasm</location>
    </subcellularLocation>
</comment>
<dbReference type="PRINTS" id="PR00344">
    <property type="entry name" value="BCTRLSENSOR"/>
</dbReference>
<dbReference type="InterPro" id="IPR017205">
    <property type="entry name" value="Sig_transdc_His_kinase_ChrS"/>
</dbReference>
<protein>
    <recommendedName>
        <fullName evidence="5">Oxygen sensor histidine kinase NreB</fullName>
        <ecNumber evidence="4">2.7.13.3</ecNumber>
    </recommendedName>
    <alternativeName>
        <fullName evidence="15">Nitrogen regulation protein B</fullName>
    </alternativeName>
</protein>
<comment type="catalytic activity">
    <reaction evidence="1">
        <text>ATP + protein L-histidine = ADP + protein N-phospho-L-histidine.</text>
        <dbReference type="EC" id="2.7.13.3"/>
    </reaction>
</comment>
<feature type="transmembrane region" description="Helical" evidence="16">
    <location>
        <begin position="51"/>
        <end position="74"/>
    </location>
</feature>
<evidence type="ECO:0000256" key="11">
    <source>
        <dbReference type="ARBA" id="ARBA00023004"/>
    </source>
</evidence>
<keyword evidence="12" id="KW-0902">Two-component regulatory system</keyword>
<evidence type="ECO:0000256" key="4">
    <source>
        <dbReference type="ARBA" id="ARBA00012438"/>
    </source>
</evidence>
<feature type="domain" description="Histidine kinase" evidence="17">
    <location>
        <begin position="259"/>
        <end position="348"/>
    </location>
</feature>
<dbReference type="KEGG" id="git:C6V83_06270"/>
<keyword evidence="16" id="KW-1133">Transmembrane helix</keyword>
<dbReference type="SMART" id="SM00387">
    <property type="entry name" value="HATPase_c"/>
    <property type="match status" value="1"/>
</dbReference>